<protein>
    <submittedName>
        <fullName evidence="3">Integrase</fullName>
    </submittedName>
</protein>
<evidence type="ECO:0000256" key="1">
    <source>
        <dbReference type="ARBA" id="ARBA00023172"/>
    </source>
</evidence>
<evidence type="ECO:0000313" key="4">
    <source>
        <dbReference type="Proteomes" id="UP000070541"/>
    </source>
</evidence>
<dbReference type="GO" id="GO:0006310">
    <property type="term" value="P:DNA recombination"/>
    <property type="evidence" value="ECO:0007669"/>
    <property type="project" value="UniProtKB-KW"/>
</dbReference>
<organism evidence="3 4">
    <name type="scientific">Streptococcus oralis</name>
    <dbReference type="NCBI Taxonomy" id="1303"/>
    <lineage>
        <taxon>Bacteria</taxon>
        <taxon>Bacillati</taxon>
        <taxon>Bacillota</taxon>
        <taxon>Bacilli</taxon>
        <taxon>Lactobacillales</taxon>
        <taxon>Streptococcaceae</taxon>
        <taxon>Streptococcus</taxon>
    </lineage>
</organism>
<dbReference type="GO" id="GO:0015074">
    <property type="term" value="P:DNA integration"/>
    <property type="evidence" value="ECO:0007669"/>
    <property type="project" value="InterPro"/>
</dbReference>
<sequence>MLFIRRIYIHKAFVQELTQWKEKQAHLLVEFTDNTENLQIFQDSPLQLTAPMVSNQKIKLKKRIPASLKMIRNHDFRHSHAAFLISKGLRNGEGKDSIFFTLMKRLGHSSINTTINIYSHLFPTQQKKLPMLLTTSRAKNGKKIYKTRLKALIRKES</sequence>
<evidence type="ECO:0000259" key="2">
    <source>
        <dbReference type="PROSITE" id="PS51898"/>
    </source>
</evidence>
<dbReference type="SUPFAM" id="SSF56349">
    <property type="entry name" value="DNA breaking-rejoining enzymes"/>
    <property type="match status" value="1"/>
</dbReference>
<dbReference type="InterPro" id="IPR002104">
    <property type="entry name" value="Integrase_catalytic"/>
</dbReference>
<evidence type="ECO:0000313" key="3">
    <source>
        <dbReference type="EMBL" id="KXT61457.1"/>
    </source>
</evidence>
<dbReference type="Proteomes" id="UP000070541">
    <property type="component" value="Unassembled WGS sequence"/>
</dbReference>
<dbReference type="InterPro" id="IPR011010">
    <property type="entry name" value="DNA_brk_join_enz"/>
</dbReference>
<comment type="caution">
    <text evidence="3">The sequence shown here is derived from an EMBL/GenBank/DDBJ whole genome shotgun (WGS) entry which is preliminary data.</text>
</comment>
<dbReference type="GO" id="GO:0003677">
    <property type="term" value="F:DNA binding"/>
    <property type="evidence" value="ECO:0007669"/>
    <property type="project" value="InterPro"/>
</dbReference>
<dbReference type="PATRIC" id="fig|1303.76.peg.297"/>
<dbReference type="PROSITE" id="PS51898">
    <property type="entry name" value="TYR_RECOMBINASE"/>
    <property type="match status" value="1"/>
</dbReference>
<feature type="domain" description="Tyr recombinase" evidence="2">
    <location>
        <begin position="1"/>
        <end position="131"/>
    </location>
</feature>
<keyword evidence="1" id="KW-0233">DNA recombination</keyword>
<reference evidence="3 4" key="1">
    <citation type="submission" date="2016-01" db="EMBL/GenBank/DDBJ databases">
        <title>Highly variable Streptococcus oralis are common among viridans streptococci isolated from primates.</title>
        <authorList>
            <person name="Denapaite D."/>
            <person name="Rieger M."/>
            <person name="Koendgen S."/>
            <person name="Brueckner R."/>
            <person name="Ochigava I."/>
            <person name="Kappeler P."/>
            <person name="Maetz-Rensing K."/>
            <person name="Leendertz F."/>
            <person name="Hakenbeck R."/>
        </authorList>
    </citation>
    <scope>NUCLEOTIDE SEQUENCE [LARGE SCALE GENOMIC DNA]</scope>
    <source>
        <strain evidence="3 4">DD05</strain>
    </source>
</reference>
<name>A0A139MCY8_STROR</name>
<dbReference type="Gene3D" id="1.10.443.10">
    <property type="entry name" value="Intergrase catalytic core"/>
    <property type="match status" value="1"/>
</dbReference>
<proteinExistence type="predicted"/>
<gene>
    <name evidence="3" type="ORF">SORDD05_00283</name>
</gene>
<dbReference type="AlphaFoldDB" id="A0A139MCY8"/>
<accession>A0A139MCY8</accession>
<dbReference type="InterPro" id="IPR013762">
    <property type="entry name" value="Integrase-like_cat_sf"/>
</dbReference>
<dbReference type="EMBL" id="LQOG01000012">
    <property type="protein sequence ID" value="KXT61457.1"/>
    <property type="molecule type" value="Genomic_DNA"/>
</dbReference>